<dbReference type="PROSITE" id="PS50262">
    <property type="entry name" value="G_PROTEIN_RECEP_F1_2"/>
    <property type="match status" value="1"/>
</dbReference>
<dbReference type="SUPFAM" id="SSF81321">
    <property type="entry name" value="Family A G protein-coupled receptor-like"/>
    <property type="match status" value="1"/>
</dbReference>
<keyword evidence="8 11" id="KW-0675">Receptor</keyword>
<reference evidence="12" key="1">
    <citation type="submission" date="2022-03" db="EMBL/GenBank/DDBJ databases">
        <authorList>
            <person name="Martin C."/>
        </authorList>
    </citation>
    <scope>NUCLEOTIDE SEQUENCE</scope>
</reference>
<evidence type="ECO:0000256" key="1">
    <source>
        <dbReference type="ARBA" id="ARBA00004651"/>
    </source>
</evidence>
<dbReference type="PRINTS" id="PR00237">
    <property type="entry name" value="GPCRRHODOPSN"/>
</dbReference>
<dbReference type="InterPro" id="IPR000276">
    <property type="entry name" value="GPCR_Rhodpsn"/>
</dbReference>
<keyword evidence="4" id="KW-1133">Transmembrane helix</keyword>
<dbReference type="GO" id="GO:0043005">
    <property type="term" value="C:neuron projection"/>
    <property type="evidence" value="ECO:0007669"/>
    <property type="project" value="TreeGrafter"/>
</dbReference>
<organism evidence="12 13">
    <name type="scientific">Owenia fusiformis</name>
    <name type="common">Polychaete worm</name>
    <dbReference type="NCBI Taxonomy" id="6347"/>
    <lineage>
        <taxon>Eukaryota</taxon>
        <taxon>Metazoa</taxon>
        <taxon>Spiralia</taxon>
        <taxon>Lophotrochozoa</taxon>
        <taxon>Annelida</taxon>
        <taxon>Polychaeta</taxon>
        <taxon>Sedentaria</taxon>
        <taxon>Canalipalpata</taxon>
        <taxon>Sabellida</taxon>
        <taxon>Oweniida</taxon>
        <taxon>Oweniidae</taxon>
        <taxon>Owenia</taxon>
    </lineage>
</organism>
<dbReference type="GO" id="GO:0042277">
    <property type="term" value="F:peptide binding"/>
    <property type="evidence" value="ECO:0007669"/>
    <property type="project" value="TreeGrafter"/>
</dbReference>
<protein>
    <submittedName>
        <fullName evidence="12">Uncharacterized protein</fullName>
    </submittedName>
</protein>
<evidence type="ECO:0000313" key="13">
    <source>
        <dbReference type="Proteomes" id="UP000749559"/>
    </source>
</evidence>
<sequence>MESFTMYLNASTTMVPMIETTSAENCSTNITVNATLCRQVPQPLQPLTLSTVILSVLYVIICLVGIIGNGLVIYVILMFVKMKTVTNMYILNLALADLAFLVGLPFLTVTTIARHWVFGNHMCKIFFVLHSINWFTSVFTLTVMSCDRWLAVCFPYKAMHYRTPINSRVICLAIWLVAFLVMLPIMLYSGTSDPTNSGYKTCTITWPQGQPIPADQAFVWYTFLLGFLLPVALTSVFYSLVVIRLRYAGPNRLSENKKRSTRKVTRMVLIVIAVYIICWLPFWCFQVNLIFRAAFNSRLKAWEITLFQVFTVLSYCNSMLNPCLYAFLSDNFRKAFIKAFKCANNLEVNRELANENSTFPKAGGAVIGLRAPLNNVSEDTCETSMNTLVNTSIIQHTKTTNTDDIDPEQKTLIAEVNGKDRCGTPL</sequence>
<proteinExistence type="inferred from homology"/>
<dbReference type="Pfam" id="PF00001">
    <property type="entry name" value="7tm_1"/>
    <property type="match status" value="1"/>
</dbReference>
<keyword evidence="7" id="KW-1015">Disulfide bond</keyword>
<evidence type="ECO:0000256" key="3">
    <source>
        <dbReference type="ARBA" id="ARBA00022692"/>
    </source>
</evidence>
<keyword evidence="10 11" id="KW-0807">Transducer</keyword>
<dbReference type="InterPro" id="IPR017452">
    <property type="entry name" value="GPCR_Rhodpsn_7TM"/>
</dbReference>
<dbReference type="Proteomes" id="UP000749559">
    <property type="component" value="Unassembled WGS sequence"/>
</dbReference>
<dbReference type="InterPro" id="IPR000586">
    <property type="entry name" value="Somatstn_rcpt"/>
</dbReference>
<evidence type="ECO:0000256" key="11">
    <source>
        <dbReference type="RuleBase" id="RU000688"/>
    </source>
</evidence>
<evidence type="ECO:0000256" key="2">
    <source>
        <dbReference type="ARBA" id="ARBA00022475"/>
    </source>
</evidence>
<dbReference type="GO" id="GO:0005886">
    <property type="term" value="C:plasma membrane"/>
    <property type="evidence" value="ECO:0007669"/>
    <property type="project" value="UniProtKB-SubCell"/>
</dbReference>
<evidence type="ECO:0000313" key="12">
    <source>
        <dbReference type="EMBL" id="CAH1793451.1"/>
    </source>
</evidence>
<evidence type="ECO:0000256" key="7">
    <source>
        <dbReference type="ARBA" id="ARBA00023157"/>
    </source>
</evidence>
<evidence type="ECO:0000256" key="5">
    <source>
        <dbReference type="ARBA" id="ARBA00023040"/>
    </source>
</evidence>
<keyword evidence="5 11" id="KW-0297">G-protein coupled receptor</keyword>
<dbReference type="OrthoDB" id="6076970at2759"/>
<dbReference type="PANTHER" id="PTHR24229">
    <property type="entry name" value="NEUROPEPTIDES RECEPTOR"/>
    <property type="match status" value="1"/>
</dbReference>
<evidence type="ECO:0000256" key="9">
    <source>
        <dbReference type="ARBA" id="ARBA00023180"/>
    </source>
</evidence>
<dbReference type="PROSITE" id="PS00237">
    <property type="entry name" value="G_PROTEIN_RECEP_F1_1"/>
    <property type="match status" value="1"/>
</dbReference>
<comment type="subcellular location">
    <subcellularLocation>
        <location evidence="1">Cell membrane</location>
        <topology evidence="1">Multi-pass membrane protein</topology>
    </subcellularLocation>
</comment>
<name>A0A8J1Y7E1_OWEFU</name>
<dbReference type="GO" id="GO:0004994">
    <property type="term" value="F:somatostatin receptor activity"/>
    <property type="evidence" value="ECO:0007669"/>
    <property type="project" value="InterPro"/>
</dbReference>
<evidence type="ECO:0000256" key="8">
    <source>
        <dbReference type="ARBA" id="ARBA00023170"/>
    </source>
</evidence>
<gene>
    <name evidence="12" type="ORF">OFUS_LOCUS18299</name>
</gene>
<evidence type="ECO:0000256" key="4">
    <source>
        <dbReference type="ARBA" id="ARBA00022989"/>
    </source>
</evidence>
<dbReference type="SMART" id="SM01381">
    <property type="entry name" value="7TM_GPCR_Srsx"/>
    <property type="match status" value="1"/>
</dbReference>
<keyword evidence="2" id="KW-1003">Cell membrane</keyword>
<accession>A0A8J1Y7E1</accession>
<evidence type="ECO:0000256" key="10">
    <source>
        <dbReference type="ARBA" id="ARBA00023224"/>
    </source>
</evidence>
<keyword evidence="6" id="KW-0472">Membrane</keyword>
<dbReference type="Gene3D" id="1.20.1070.10">
    <property type="entry name" value="Rhodopsin 7-helix transmembrane proteins"/>
    <property type="match status" value="1"/>
</dbReference>
<comment type="caution">
    <text evidence="12">The sequence shown here is derived from an EMBL/GenBank/DDBJ whole genome shotgun (WGS) entry which is preliminary data.</text>
</comment>
<keyword evidence="13" id="KW-1185">Reference proteome</keyword>
<dbReference type="PRINTS" id="PR00246">
    <property type="entry name" value="SOMATOSTATNR"/>
</dbReference>
<comment type="similarity">
    <text evidence="11">Belongs to the G-protein coupled receptor 1 family.</text>
</comment>
<keyword evidence="9" id="KW-0325">Glycoprotein</keyword>
<keyword evidence="3 11" id="KW-0812">Transmembrane</keyword>
<dbReference type="EMBL" id="CAIIXF020000009">
    <property type="protein sequence ID" value="CAH1793451.1"/>
    <property type="molecule type" value="Genomic_DNA"/>
</dbReference>
<dbReference type="PANTHER" id="PTHR24229:SF40">
    <property type="entry name" value="ALLATOSTATIN C RECEPTOR 1-RELATED"/>
    <property type="match status" value="1"/>
</dbReference>
<dbReference type="AlphaFoldDB" id="A0A8J1Y7E1"/>
<evidence type="ECO:0000256" key="6">
    <source>
        <dbReference type="ARBA" id="ARBA00023136"/>
    </source>
</evidence>